<organism evidence="1 2">
    <name type="scientific">Meloidogyne enterolobii</name>
    <name type="common">Root-knot nematode worm</name>
    <name type="synonym">Meloidogyne mayaguensis</name>
    <dbReference type="NCBI Taxonomy" id="390850"/>
    <lineage>
        <taxon>Eukaryota</taxon>
        <taxon>Metazoa</taxon>
        <taxon>Ecdysozoa</taxon>
        <taxon>Nematoda</taxon>
        <taxon>Chromadorea</taxon>
        <taxon>Rhabditida</taxon>
        <taxon>Tylenchina</taxon>
        <taxon>Tylenchomorpha</taxon>
        <taxon>Tylenchoidea</taxon>
        <taxon>Meloidogynidae</taxon>
        <taxon>Meloidogyninae</taxon>
        <taxon>Meloidogyne</taxon>
    </lineage>
</organism>
<comment type="caution">
    <text evidence="1">The sequence shown here is derived from an EMBL/GenBank/DDBJ whole genome shotgun (WGS) entry which is preliminary data.</text>
</comment>
<dbReference type="Proteomes" id="UP001497535">
    <property type="component" value="Unassembled WGS sequence"/>
</dbReference>
<protein>
    <submittedName>
        <fullName evidence="1">Uncharacterized protein</fullName>
    </submittedName>
</protein>
<evidence type="ECO:0000313" key="2">
    <source>
        <dbReference type="Proteomes" id="UP001497535"/>
    </source>
</evidence>
<accession>A0ACB0XQC2</accession>
<reference evidence="1" key="1">
    <citation type="submission" date="2023-11" db="EMBL/GenBank/DDBJ databases">
        <authorList>
            <person name="Poullet M."/>
        </authorList>
    </citation>
    <scope>NUCLEOTIDE SEQUENCE</scope>
    <source>
        <strain evidence="1">E1834</strain>
    </source>
</reference>
<name>A0ACB0XQC2_MELEN</name>
<keyword evidence="2" id="KW-1185">Reference proteome</keyword>
<gene>
    <name evidence="1" type="ORF">MENTE1834_LOCUS2180</name>
</gene>
<proteinExistence type="predicted"/>
<sequence>MSPTLVYLEVPLRQRWVGTIRGVGNRKSRKSECLKSRNSEIKFFSEIGRKKCRKSEFRPTSAFRLACQDSLQRNSSPHREIYKDTRKRYGDSKFSKNVFELSYNHDHELITKHIHQTYFVVEIRKIFCGIFDFAKNCKKSSKKESEKNGRTESTTPLIDEDYDSDGSKKEEDCNLDLDKVAIFKRVCKVFQKENSNDRVELLRLKGFNELDGQRNNLDLKKLKKDLDNAKPGKPGNTKKEGFSLVRGVKKVLGIGKNNKGKNKDKNKDKQKIKANSIDIEPPRRSFEFQRSESNIADPPRKSLDVTGSIPWITFEENSYHSDNESRQSLDTPLLDHEQNFYKSRELILKIDTHSYDTHYPTLILII</sequence>
<evidence type="ECO:0000313" key="1">
    <source>
        <dbReference type="EMBL" id="CAK5012635.1"/>
    </source>
</evidence>
<dbReference type="EMBL" id="CAVMJV010000002">
    <property type="protein sequence ID" value="CAK5012635.1"/>
    <property type="molecule type" value="Genomic_DNA"/>
</dbReference>